<sequence length="521" mass="56469">MNRVVPAIPLPYIQKRARPQRPAVVEGPAPAGTPLPSVSGSGDAQATPKGTPLQPSNSEPQERTALEGVGNLEPSPQQLPDGDPSSKHAAPGETAQSAGGSTEARSPALDAESLRNAATVSGTPSVSETTTDSHVSEPPRTMDPKKGFEPDGEQLLEQVKRNFQDTRFSDCILELYFPDQRAPASLMLDSSLGGRRKGSSGPGVRVRADDKYLRSDAFMVAVQRLYGFSLFEIPLPPPGTDELPMAGGVVEQFKFVISYAAAGHLLQYRSVVVRGMEMAARLIGWDTIELALAFSLGSTAARGTIDFHEKWHYGGATNILYEAIVAFVASQLTSNFEFDFAAEDPEGYHRLPKVDTSKPRPQAKSPSPAIARGSVVQLTPKHRSRLSKIKFGDITLEESKKVPGGDNRGIPQHTPNQLRTLSKILLNLPFDSVKSILESSRFGLDMDDISVREERRLRLITDVLSERESRRLAVLDAVKDGRIANSDAVRRMLSSVEPRTTDECSVLGFREIVAPLATGND</sequence>
<dbReference type="EMBL" id="CALLCH030000002">
    <property type="protein sequence ID" value="CAI4211705.1"/>
    <property type="molecule type" value="Genomic_DNA"/>
</dbReference>
<keyword evidence="3" id="KW-1185">Reference proteome</keyword>
<organism evidence="2 3">
    <name type="scientific">Parascedosporium putredinis</name>
    <dbReference type="NCBI Taxonomy" id="1442378"/>
    <lineage>
        <taxon>Eukaryota</taxon>
        <taxon>Fungi</taxon>
        <taxon>Dikarya</taxon>
        <taxon>Ascomycota</taxon>
        <taxon>Pezizomycotina</taxon>
        <taxon>Sordariomycetes</taxon>
        <taxon>Hypocreomycetidae</taxon>
        <taxon>Microascales</taxon>
        <taxon>Microascaceae</taxon>
        <taxon>Parascedosporium</taxon>
    </lineage>
</organism>
<evidence type="ECO:0000313" key="3">
    <source>
        <dbReference type="Proteomes" id="UP000838763"/>
    </source>
</evidence>
<comment type="caution">
    <text evidence="2">The sequence shown here is derived from an EMBL/GenBank/DDBJ whole genome shotgun (WGS) entry which is preliminary data.</text>
</comment>
<dbReference type="OrthoDB" id="5329403at2759"/>
<accession>A0A9P1M814</accession>
<evidence type="ECO:0000313" key="2">
    <source>
        <dbReference type="EMBL" id="CAI4211705.1"/>
    </source>
</evidence>
<feature type="compositionally biased region" description="Polar residues" evidence="1">
    <location>
        <begin position="94"/>
        <end position="104"/>
    </location>
</feature>
<dbReference type="AlphaFoldDB" id="A0A9P1M814"/>
<reference evidence="2" key="1">
    <citation type="submission" date="2022-11" db="EMBL/GenBank/DDBJ databases">
        <authorList>
            <person name="Scott C."/>
            <person name="Bruce N."/>
        </authorList>
    </citation>
    <scope>NUCLEOTIDE SEQUENCE</scope>
</reference>
<name>A0A9P1M814_9PEZI</name>
<feature type="region of interest" description="Disordered" evidence="1">
    <location>
        <begin position="1"/>
        <end position="150"/>
    </location>
</feature>
<feature type="region of interest" description="Disordered" evidence="1">
    <location>
        <begin position="350"/>
        <end position="373"/>
    </location>
</feature>
<feature type="compositionally biased region" description="Basic and acidic residues" evidence="1">
    <location>
        <begin position="134"/>
        <end position="149"/>
    </location>
</feature>
<protein>
    <submittedName>
        <fullName evidence="2">Uncharacterized protein</fullName>
    </submittedName>
</protein>
<feature type="compositionally biased region" description="Polar residues" evidence="1">
    <location>
        <begin position="116"/>
        <end position="133"/>
    </location>
</feature>
<evidence type="ECO:0000256" key="1">
    <source>
        <dbReference type="SAM" id="MobiDB-lite"/>
    </source>
</evidence>
<dbReference type="Proteomes" id="UP000838763">
    <property type="component" value="Unassembled WGS sequence"/>
</dbReference>
<proteinExistence type="predicted"/>
<gene>
    <name evidence="2" type="ORF">PPNO1_LOCUS1480</name>
</gene>